<evidence type="ECO:0000256" key="8">
    <source>
        <dbReference type="SAM" id="MobiDB-lite"/>
    </source>
</evidence>
<gene>
    <name evidence="10" type="ORF">P3T76_003619</name>
</gene>
<dbReference type="PANTHER" id="PTHR14145">
    <property type="entry name" value="26S PROTESOME SUBUNIT 6"/>
    <property type="match status" value="1"/>
</dbReference>
<dbReference type="SUPFAM" id="SSF48452">
    <property type="entry name" value="TPR-like"/>
    <property type="match status" value="1"/>
</dbReference>
<dbReference type="EMBL" id="JASMQC010000005">
    <property type="protein sequence ID" value="KAK1945086.1"/>
    <property type="molecule type" value="Genomic_DNA"/>
</dbReference>
<evidence type="ECO:0000256" key="3">
    <source>
        <dbReference type="ARBA" id="ARBA00008793"/>
    </source>
</evidence>
<evidence type="ECO:0000313" key="10">
    <source>
        <dbReference type="EMBL" id="KAK1945086.1"/>
    </source>
</evidence>
<accession>A0AAD9GV06</accession>
<evidence type="ECO:0000256" key="6">
    <source>
        <dbReference type="ARBA" id="ARBA00023242"/>
    </source>
</evidence>
<comment type="similarity">
    <text evidence="3">Belongs to the CSN1 family.</text>
</comment>
<dbReference type="PANTHER" id="PTHR14145:SF2">
    <property type="entry name" value="COP9 SIGNALOSOME COMPLEX SUBUNIT 1"/>
    <property type="match status" value="1"/>
</dbReference>
<dbReference type="Gene3D" id="1.25.40.570">
    <property type="match status" value="1"/>
</dbReference>
<reference evidence="10" key="1">
    <citation type="submission" date="2023-08" db="EMBL/GenBank/DDBJ databases">
        <title>Reference Genome Resource for the Citrus Pathogen Phytophthora citrophthora.</title>
        <authorList>
            <person name="Moller H."/>
            <person name="Coetzee B."/>
            <person name="Rose L.J."/>
            <person name="Van Niekerk J.M."/>
        </authorList>
    </citation>
    <scope>NUCLEOTIDE SEQUENCE</scope>
    <source>
        <strain evidence="10">STE-U-9442</strain>
    </source>
</reference>
<dbReference type="Proteomes" id="UP001259832">
    <property type="component" value="Unassembled WGS sequence"/>
</dbReference>
<feature type="region of interest" description="Disordered" evidence="8">
    <location>
        <begin position="423"/>
        <end position="443"/>
    </location>
</feature>
<proteinExistence type="inferred from homology"/>
<keyword evidence="5" id="KW-0736">Signalosome</keyword>
<keyword evidence="4" id="KW-0963">Cytoplasm</keyword>
<evidence type="ECO:0000313" key="11">
    <source>
        <dbReference type="Proteomes" id="UP001259832"/>
    </source>
</evidence>
<dbReference type="InterPro" id="IPR000717">
    <property type="entry name" value="PCI_dom"/>
</dbReference>
<dbReference type="Pfam" id="PF10602">
    <property type="entry name" value="RPN7"/>
    <property type="match status" value="1"/>
</dbReference>
<evidence type="ECO:0000256" key="4">
    <source>
        <dbReference type="ARBA" id="ARBA00022490"/>
    </source>
</evidence>
<feature type="coiled-coil region" evidence="7">
    <location>
        <begin position="514"/>
        <end position="569"/>
    </location>
</feature>
<comment type="subcellular location">
    <subcellularLocation>
        <location evidence="2">Cytoplasm</location>
    </subcellularLocation>
    <subcellularLocation>
        <location evidence="1">Nucleus</location>
    </subcellularLocation>
</comment>
<feature type="domain" description="PCI" evidence="9">
    <location>
        <begin position="200"/>
        <end position="370"/>
    </location>
</feature>
<sequence length="1157" mass="130169">MNESLAMAALEGFDVEAYAAKYSGRNRTERLLFLTKTCPELESEATRVLLHDLKGSLNMGLYTKLLGDKAKEESNFIDNVTHNAARQHEKLEQELNSYKSTMIKESIRMGHNDLGDFYYELGDLPAALKSFAQARDYCTTDKHIVEMCLNVSKVALHMRNFNHVINYLTKLEQVNSSQTDPILKSKIASAFGLAALHDKNYYAAATKFIGCSAEIGSSYNEVLHAEDIALYGGICALASFKREELKEKVINNPSFKAFLELLPWLRELITDFYSSNYASCLQTLEKMKPELKLDLYLREHVEKLCKEIRSRGIIQYFYPYLSVDLHQMARTFNTPTSGLEKEICELIAAERLHARMDSYQKVLHAYHPNQRAATYERAFEVGRKYAAESRNLLLRMSLLKNNIIILPDSTTALHFSMSDIAEDPVPEEDNSTHVETSSSPEKAMTVGETLEFVQHGLGVHATASRSILLHICQRLTRLEAHMGEVRHDVYQLRNDTNQGSETVRGEVSGVFDQVNNMTSKLKEYENVIEVFQNDMRTHQNHLSVLSTKVKKEKENIKVVDTKVEDHRQDINNRFVELTQKFQELPLQLAALQPAAPPPSHIPEKFTFQTNDEKLSLQTHMHRLDGTKRSKGYTDLQPFTIPDDMKSKVEKRIRQQEASKREADARAAAELSEAYRRLQLAAINSNNPRLSEIHLTLDQCQQEVKRAFQLIRTSNLQLYSYCESKAERMEITVLQNEIKQLRSRLRDIESSSGAHRARQPPLQLSGEINGNTLDLMVGDNFPAPISKKGPQHLTSSQIPVLRVSLLELSRNLNLLKHRWKKNKRLNPNSTGGVNPVAQKHLEKLVALINDAYSTMAQEPIDLAAAEAHVEKVGRVLGSDFSMQILALLGGRSDEPERCRFPVAITARAASGEMAAALCKYSEAFTDMFFRHEADNKAATAAMNEWASEKRTLENVGREVSALARSQHVLEVTLAKLAVALQRKNTLSDSEIHGESTDNESEADVLRSWTTVGEELQHLKGQVETMSKQFVTEEMLAELLESFRQSSSLSGISGVSVGHRSGGPSLPDSPLAASLLKRPLSVENDSPANKMLAAITLEPHEDRPKSQTKLDPLQVVKINGSTRHLPRNEASEHFGTGTGSATHRMQTRAQMLRPKSVHR</sequence>
<dbReference type="PROSITE" id="PS50250">
    <property type="entry name" value="PCI"/>
    <property type="match status" value="1"/>
</dbReference>
<dbReference type="InterPro" id="IPR045135">
    <property type="entry name" value="Rpn7_N"/>
</dbReference>
<dbReference type="AlphaFoldDB" id="A0AAD9GV06"/>
<dbReference type="InterPro" id="IPR011990">
    <property type="entry name" value="TPR-like_helical_dom_sf"/>
</dbReference>
<dbReference type="InterPro" id="IPR036390">
    <property type="entry name" value="WH_DNA-bd_sf"/>
</dbReference>
<protein>
    <submittedName>
        <fullName evidence="10">COP9 signalosome complex subunit 1</fullName>
    </submittedName>
</protein>
<keyword evidence="7" id="KW-0175">Coiled coil</keyword>
<dbReference type="SMART" id="SM00088">
    <property type="entry name" value="PINT"/>
    <property type="match status" value="1"/>
</dbReference>
<evidence type="ECO:0000256" key="5">
    <source>
        <dbReference type="ARBA" id="ARBA00022790"/>
    </source>
</evidence>
<evidence type="ECO:0000256" key="7">
    <source>
        <dbReference type="SAM" id="Coils"/>
    </source>
</evidence>
<comment type="caution">
    <text evidence="10">The sequence shown here is derived from an EMBL/GenBank/DDBJ whole genome shotgun (WGS) entry which is preliminary data.</text>
</comment>
<organism evidence="10 11">
    <name type="scientific">Phytophthora citrophthora</name>
    <dbReference type="NCBI Taxonomy" id="4793"/>
    <lineage>
        <taxon>Eukaryota</taxon>
        <taxon>Sar</taxon>
        <taxon>Stramenopiles</taxon>
        <taxon>Oomycota</taxon>
        <taxon>Peronosporomycetes</taxon>
        <taxon>Peronosporales</taxon>
        <taxon>Peronosporaceae</taxon>
        <taxon>Phytophthora</taxon>
    </lineage>
</organism>
<evidence type="ECO:0000256" key="2">
    <source>
        <dbReference type="ARBA" id="ARBA00004496"/>
    </source>
</evidence>
<keyword evidence="11" id="KW-1185">Reference proteome</keyword>
<evidence type="ECO:0000256" key="1">
    <source>
        <dbReference type="ARBA" id="ARBA00004123"/>
    </source>
</evidence>
<evidence type="ECO:0000259" key="9">
    <source>
        <dbReference type="PROSITE" id="PS50250"/>
    </source>
</evidence>
<dbReference type="GO" id="GO:0005737">
    <property type="term" value="C:cytoplasm"/>
    <property type="evidence" value="ECO:0007669"/>
    <property type="project" value="UniProtKB-SubCell"/>
</dbReference>
<dbReference type="InterPro" id="IPR019585">
    <property type="entry name" value="Rpn7/CSN1"/>
</dbReference>
<name>A0AAD9GV06_9STRA</name>
<keyword evidence="6" id="KW-0539">Nucleus</keyword>
<feature type="coiled-coil region" evidence="7">
    <location>
        <begin position="723"/>
        <end position="750"/>
    </location>
</feature>
<dbReference type="Pfam" id="PF01399">
    <property type="entry name" value="PCI"/>
    <property type="match status" value="1"/>
</dbReference>
<dbReference type="SUPFAM" id="SSF46785">
    <property type="entry name" value="Winged helix' DNA-binding domain"/>
    <property type="match status" value="1"/>
</dbReference>
<dbReference type="GO" id="GO:0008180">
    <property type="term" value="C:COP9 signalosome"/>
    <property type="evidence" value="ECO:0007669"/>
    <property type="project" value="UniProtKB-KW"/>
</dbReference>